<keyword evidence="2 7" id="KW-0227">DNA damage</keyword>
<evidence type="ECO:0000256" key="3">
    <source>
        <dbReference type="ARBA" id="ARBA00022771"/>
    </source>
</evidence>
<evidence type="ECO:0000313" key="10">
    <source>
        <dbReference type="Proteomes" id="UP000823982"/>
    </source>
</evidence>
<dbReference type="GO" id="GO:0006281">
    <property type="term" value="P:DNA repair"/>
    <property type="evidence" value="ECO:0007669"/>
    <property type="project" value="UniProtKB-UniRule"/>
</dbReference>
<dbReference type="Pfam" id="PF02132">
    <property type="entry name" value="RecR_ZnF"/>
    <property type="match status" value="1"/>
</dbReference>
<gene>
    <name evidence="7 9" type="primary">recR</name>
    <name evidence="9" type="ORF">IAD01_00180</name>
</gene>
<keyword evidence="1 7" id="KW-0479">Metal-binding</keyword>
<dbReference type="CDD" id="cd01025">
    <property type="entry name" value="TOPRIM_recR"/>
    <property type="match status" value="1"/>
</dbReference>
<dbReference type="SMART" id="SM00493">
    <property type="entry name" value="TOPRIM"/>
    <property type="match status" value="1"/>
</dbReference>
<dbReference type="GO" id="GO:0006310">
    <property type="term" value="P:DNA recombination"/>
    <property type="evidence" value="ECO:0007669"/>
    <property type="project" value="UniProtKB-UniRule"/>
</dbReference>
<dbReference type="Gene3D" id="1.10.8.420">
    <property type="entry name" value="RecR Domain 1"/>
    <property type="match status" value="1"/>
</dbReference>
<proteinExistence type="inferred from homology"/>
<keyword evidence="3 7" id="KW-0863">Zinc-finger</keyword>
<dbReference type="InterPro" id="IPR034137">
    <property type="entry name" value="TOPRIM_RecR"/>
</dbReference>
<keyword evidence="4 7" id="KW-0862">Zinc</keyword>
<dbReference type="PROSITE" id="PS50880">
    <property type="entry name" value="TOPRIM"/>
    <property type="match status" value="1"/>
</dbReference>
<evidence type="ECO:0000259" key="8">
    <source>
        <dbReference type="PROSITE" id="PS50880"/>
    </source>
</evidence>
<keyword evidence="5 7" id="KW-0233">DNA recombination</keyword>
<dbReference type="InterPro" id="IPR000093">
    <property type="entry name" value="DNA_Rcmb_RecR"/>
</dbReference>
<dbReference type="PROSITE" id="PS01300">
    <property type="entry name" value="RECR"/>
    <property type="match status" value="1"/>
</dbReference>
<accession>A0A9D1EMD8</accession>
<reference evidence="9" key="2">
    <citation type="journal article" date="2021" name="PeerJ">
        <title>Extensive microbial diversity within the chicken gut microbiome revealed by metagenomics and culture.</title>
        <authorList>
            <person name="Gilroy R."/>
            <person name="Ravi A."/>
            <person name="Getino M."/>
            <person name="Pursley I."/>
            <person name="Horton D.L."/>
            <person name="Alikhan N.F."/>
            <person name="Baker D."/>
            <person name="Gharbi K."/>
            <person name="Hall N."/>
            <person name="Watson M."/>
            <person name="Adriaenssens E.M."/>
            <person name="Foster-Nyarko E."/>
            <person name="Jarju S."/>
            <person name="Secka A."/>
            <person name="Antonio M."/>
            <person name="Oren A."/>
            <person name="Chaudhuri R.R."/>
            <person name="La Ragione R."/>
            <person name="Hildebrand F."/>
            <person name="Pallen M.J."/>
        </authorList>
    </citation>
    <scope>NUCLEOTIDE SEQUENCE</scope>
    <source>
        <strain evidence="9">CHK157-1446</strain>
    </source>
</reference>
<dbReference type="Gene3D" id="3.40.1360.10">
    <property type="match status" value="1"/>
</dbReference>
<dbReference type="GO" id="GO:0008270">
    <property type="term" value="F:zinc ion binding"/>
    <property type="evidence" value="ECO:0007669"/>
    <property type="project" value="UniProtKB-KW"/>
</dbReference>
<comment type="caution">
    <text evidence="9">The sequence shown here is derived from an EMBL/GenBank/DDBJ whole genome shotgun (WGS) entry which is preliminary data.</text>
</comment>
<evidence type="ECO:0000256" key="1">
    <source>
        <dbReference type="ARBA" id="ARBA00022723"/>
    </source>
</evidence>
<protein>
    <recommendedName>
        <fullName evidence="7">Recombination protein RecR</fullName>
    </recommendedName>
</protein>
<comment type="function">
    <text evidence="7">May play a role in DNA repair. It seems to be involved in an RecBC-independent recombinational process of DNA repair. It may act with RecF and RecO.</text>
</comment>
<dbReference type="InterPro" id="IPR023627">
    <property type="entry name" value="Rcmb_RecR"/>
</dbReference>
<dbReference type="Pfam" id="PF13662">
    <property type="entry name" value="Toprim_4"/>
    <property type="match status" value="1"/>
</dbReference>
<dbReference type="PANTHER" id="PTHR30446">
    <property type="entry name" value="RECOMBINATION PROTEIN RECR"/>
    <property type="match status" value="1"/>
</dbReference>
<name>A0A9D1EMD8_9FIRM</name>
<dbReference type="EMBL" id="DVIR01000002">
    <property type="protein sequence ID" value="HIS23814.1"/>
    <property type="molecule type" value="Genomic_DNA"/>
</dbReference>
<dbReference type="Gene3D" id="3.30.60.80">
    <property type="match status" value="1"/>
</dbReference>
<dbReference type="Pfam" id="PF21176">
    <property type="entry name" value="RecR_HhH"/>
    <property type="match status" value="1"/>
</dbReference>
<dbReference type="SUPFAM" id="SSF111304">
    <property type="entry name" value="Recombination protein RecR"/>
    <property type="match status" value="1"/>
</dbReference>
<dbReference type="GO" id="GO:0003677">
    <property type="term" value="F:DNA binding"/>
    <property type="evidence" value="ECO:0007669"/>
    <property type="project" value="UniProtKB-UniRule"/>
</dbReference>
<dbReference type="HAMAP" id="MF_00017">
    <property type="entry name" value="RecR"/>
    <property type="match status" value="1"/>
</dbReference>
<dbReference type="InterPro" id="IPR015967">
    <property type="entry name" value="Rcmb_RecR_Znf"/>
</dbReference>
<dbReference type="Proteomes" id="UP000823982">
    <property type="component" value="Unassembled WGS sequence"/>
</dbReference>
<dbReference type="NCBIfam" id="TIGR00615">
    <property type="entry name" value="recR"/>
    <property type="match status" value="1"/>
</dbReference>
<dbReference type="Pfam" id="PF21175">
    <property type="entry name" value="RecR_C"/>
    <property type="match status" value="1"/>
</dbReference>
<comment type="similarity">
    <text evidence="7">Belongs to the RecR family.</text>
</comment>
<dbReference type="AlphaFoldDB" id="A0A9D1EMD8"/>
<feature type="zinc finger region" description="C4-type" evidence="7">
    <location>
        <begin position="59"/>
        <end position="74"/>
    </location>
</feature>
<evidence type="ECO:0000313" key="9">
    <source>
        <dbReference type="EMBL" id="HIS23814.1"/>
    </source>
</evidence>
<feature type="domain" description="Toprim" evidence="8">
    <location>
        <begin position="82"/>
        <end position="177"/>
    </location>
</feature>
<evidence type="ECO:0000256" key="4">
    <source>
        <dbReference type="ARBA" id="ARBA00022833"/>
    </source>
</evidence>
<dbReference type="Gene3D" id="6.10.250.240">
    <property type="match status" value="1"/>
</dbReference>
<dbReference type="PANTHER" id="PTHR30446:SF0">
    <property type="entry name" value="RECOMBINATION PROTEIN RECR"/>
    <property type="match status" value="1"/>
</dbReference>
<reference evidence="9" key="1">
    <citation type="submission" date="2020-10" db="EMBL/GenBank/DDBJ databases">
        <authorList>
            <person name="Gilroy R."/>
        </authorList>
    </citation>
    <scope>NUCLEOTIDE SEQUENCE</scope>
    <source>
        <strain evidence="9">CHK157-1446</strain>
    </source>
</reference>
<evidence type="ECO:0000256" key="7">
    <source>
        <dbReference type="HAMAP-Rule" id="MF_00017"/>
    </source>
</evidence>
<evidence type="ECO:0000256" key="2">
    <source>
        <dbReference type="ARBA" id="ARBA00022763"/>
    </source>
</evidence>
<dbReference type="InterPro" id="IPR006171">
    <property type="entry name" value="TOPRIM_dom"/>
</dbReference>
<sequence>MSQSSALPLTLLAEQFARLPGIGMKTAQRLAYFVMSMSDEEAQAFAKAILYAHKTVHACSICQNLTDKDVCPICSDESRDHSTICVVENPKDVEAFERTREYNGVYHVLHGLISPIDGVTPDKLRIKELLARIAKGNVSEVIMATNPTPEGEATAMYVSRLLKPLGIKVTRLAFGLPMGAILEYADEVTLYKALENRNEI</sequence>
<evidence type="ECO:0000256" key="6">
    <source>
        <dbReference type="ARBA" id="ARBA00023204"/>
    </source>
</evidence>
<keyword evidence="6 7" id="KW-0234">DNA repair</keyword>
<organism evidence="9 10">
    <name type="scientific">Candidatus Faeciplasma gallinarum</name>
    <dbReference type="NCBI Taxonomy" id="2840799"/>
    <lineage>
        <taxon>Bacteria</taxon>
        <taxon>Bacillati</taxon>
        <taxon>Bacillota</taxon>
        <taxon>Clostridia</taxon>
        <taxon>Eubacteriales</taxon>
        <taxon>Oscillospiraceae</taxon>
        <taxon>Oscillospiraceae incertae sedis</taxon>
        <taxon>Candidatus Faeciplasma</taxon>
    </lineage>
</organism>
<evidence type="ECO:0000256" key="5">
    <source>
        <dbReference type="ARBA" id="ARBA00023172"/>
    </source>
</evidence>